<keyword evidence="2" id="KW-1185">Reference proteome</keyword>
<dbReference type="PATRIC" id="fig|1423811.3.peg.2125"/>
<dbReference type="PANTHER" id="PTHR43784:SF2">
    <property type="entry name" value="GDSL-LIKE LIPASE_ACYLHYDROLASE, PUTATIVE (AFU_ORTHOLOGUE AFUA_2G00820)-RELATED"/>
    <property type="match status" value="1"/>
</dbReference>
<evidence type="ECO:0000313" key="2">
    <source>
        <dbReference type="Proteomes" id="UP000050929"/>
    </source>
</evidence>
<dbReference type="EMBL" id="AZDG01000009">
    <property type="protein sequence ID" value="KRK64673.1"/>
    <property type="molecule type" value="Genomic_DNA"/>
</dbReference>
<dbReference type="InterPro" id="IPR036514">
    <property type="entry name" value="SGNH_hydro_sf"/>
</dbReference>
<dbReference type="Proteomes" id="UP000050929">
    <property type="component" value="Unassembled WGS sequence"/>
</dbReference>
<evidence type="ECO:0000313" key="1">
    <source>
        <dbReference type="EMBL" id="KRK64673.1"/>
    </source>
</evidence>
<accession>A0A0R1J8B8</accession>
<dbReference type="InterPro" id="IPR001087">
    <property type="entry name" value="GDSL"/>
</dbReference>
<dbReference type="SUPFAM" id="SSF52266">
    <property type="entry name" value="SGNH hydrolase"/>
    <property type="match status" value="1"/>
</dbReference>
<dbReference type="OrthoDB" id="1828825at2"/>
<reference evidence="1 2" key="1">
    <citation type="journal article" date="2015" name="Genome Announc.">
        <title>Expanding the biotechnology potential of lactobacilli through comparative genomics of 213 strains and associated genera.</title>
        <authorList>
            <person name="Sun Z."/>
            <person name="Harris H.M."/>
            <person name="McCann A."/>
            <person name="Guo C."/>
            <person name="Argimon S."/>
            <person name="Zhang W."/>
            <person name="Yang X."/>
            <person name="Jeffery I.B."/>
            <person name="Cooney J.C."/>
            <person name="Kagawa T.F."/>
            <person name="Liu W."/>
            <person name="Song Y."/>
            <person name="Salvetti E."/>
            <person name="Wrobel A."/>
            <person name="Rasinkangas P."/>
            <person name="Parkhill J."/>
            <person name="Rea M.C."/>
            <person name="O'Sullivan O."/>
            <person name="Ritari J."/>
            <person name="Douillard F.P."/>
            <person name="Paul Ross R."/>
            <person name="Yang R."/>
            <person name="Briner A.E."/>
            <person name="Felis G.E."/>
            <person name="de Vos W.M."/>
            <person name="Barrangou R."/>
            <person name="Klaenhammer T.R."/>
            <person name="Caufield P.W."/>
            <person name="Cui Y."/>
            <person name="Zhang H."/>
            <person name="O'Toole P.W."/>
        </authorList>
    </citation>
    <scope>NUCLEOTIDE SEQUENCE [LARGE SCALE GENOMIC DNA]</scope>
    <source>
        <strain evidence="1 2">DSM 20183</strain>
    </source>
</reference>
<protein>
    <submittedName>
        <fullName evidence="1">GDSL family lipase</fullName>
    </submittedName>
</protein>
<gene>
    <name evidence="1" type="ORF">FC72_GL002081</name>
</gene>
<dbReference type="STRING" id="1423811.FC72_GL002081"/>
<dbReference type="RefSeq" id="WP_057765552.1">
    <property type="nucleotide sequence ID" value="NZ_AZDG01000009.1"/>
</dbReference>
<dbReference type="Gene3D" id="3.40.50.1110">
    <property type="entry name" value="SGNH hydrolase"/>
    <property type="match status" value="1"/>
</dbReference>
<name>A0A0R1J8B8_9LACO</name>
<dbReference type="InterPro" id="IPR053140">
    <property type="entry name" value="GDSL_Rv0518-like"/>
</dbReference>
<dbReference type="GO" id="GO:0016788">
    <property type="term" value="F:hydrolase activity, acting on ester bonds"/>
    <property type="evidence" value="ECO:0007669"/>
    <property type="project" value="InterPro"/>
</dbReference>
<comment type="caution">
    <text evidence="1">The sequence shown here is derived from an EMBL/GenBank/DDBJ whole genome shotgun (WGS) entry which is preliminary data.</text>
</comment>
<dbReference type="PANTHER" id="PTHR43784">
    <property type="entry name" value="GDSL-LIKE LIPASE/ACYLHYDROLASE, PUTATIVE (AFU_ORTHOLOGUE AFUA_2G00820)-RELATED"/>
    <property type="match status" value="1"/>
</dbReference>
<sequence>MIYTDTWLQDFSDYNNINNINESGHQEITIFKPLATKKIRLRLNNLYDDVPLKFTKLVIHREGRKSIDVHVDGKYTFELAPHSAKWTDWIDIDIKANDYLTIDIHSPNKTIHSLGSNLSESFTKIKNFTDRNDGFFFGVSAVQAQVEKKPIKIAFFGDSLTNQGFFSAPLSKELTYINRIVTANYGISGNRLLHPGSGKSQWVQSFGPAGVDRFDEMLNDFQPDIVIFMEGVNDLLHPGAGSPIDELPTSQELIDGINKLNQKCSLNNIVFVPMTVTPFRGNINNGIYAWNPKKEVIRQEFNKYIVRSFPYAVDLAPFVSDASQTRLAYEFDSGDHIHTSKCGGRKIAQFIERNLIDKGLVEVIKANRQITE</sequence>
<dbReference type="Pfam" id="PF00657">
    <property type="entry name" value="Lipase_GDSL"/>
    <property type="match status" value="1"/>
</dbReference>
<proteinExistence type="predicted"/>
<dbReference type="AlphaFoldDB" id="A0A0R1J8B8"/>
<organism evidence="1 2">
    <name type="scientific">Companilactobacillus tucceti DSM 20183</name>
    <dbReference type="NCBI Taxonomy" id="1423811"/>
    <lineage>
        <taxon>Bacteria</taxon>
        <taxon>Bacillati</taxon>
        <taxon>Bacillota</taxon>
        <taxon>Bacilli</taxon>
        <taxon>Lactobacillales</taxon>
        <taxon>Lactobacillaceae</taxon>
        <taxon>Companilactobacillus</taxon>
    </lineage>
</organism>